<dbReference type="Gene3D" id="1.20.1250.20">
    <property type="entry name" value="MFS general substrate transporter like domains"/>
    <property type="match status" value="1"/>
</dbReference>
<feature type="transmembrane region" description="Helical" evidence="8">
    <location>
        <begin position="312"/>
        <end position="330"/>
    </location>
</feature>
<feature type="transmembrane region" description="Helical" evidence="8">
    <location>
        <begin position="342"/>
        <end position="361"/>
    </location>
</feature>
<dbReference type="EMBL" id="AP011803">
    <property type="protein sequence ID" value="BAL60080.1"/>
    <property type="molecule type" value="Genomic_DNA"/>
</dbReference>
<feature type="transmembrane region" description="Helical" evidence="8">
    <location>
        <begin position="382"/>
        <end position="402"/>
    </location>
</feature>
<evidence type="ECO:0000256" key="1">
    <source>
        <dbReference type="ARBA" id="ARBA00004651"/>
    </source>
</evidence>
<dbReference type="PANTHER" id="PTHR23501">
    <property type="entry name" value="MAJOR FACILITATOR SUPERFAMILY"/>
    <property type="match status" value="1"/>
</dbReference>
<reference evidence="10" key="1">
    <citation type="journal article" date="2005" name="Environ. Microbiol.">
        <title>Genetic and functional properties of uncultivated thermophilic crenarchaeotes from a subsurface gold mine as revealed by analysis of genome fragments.</title>
        <authorList>
            <person name="Nunoura T."/>
            <person name="Hirayama H."/>
            <person name="Takami H."/>
            <person name="Oida H."/>
            <person name="Nishi S."/>
            <person name="Shimamura S."/>
            <person name="Suzuki Y."/>
            <person name="Inagaki F."/>
            <person name="Takai K."/>
            <person name="Nealson K.H."/>
            <person name="Horikoshi K."/>
        </authorList>
    </citation>
    <scope>NUCLEOTIDE SEQUENCE</scope>
</reference>
<comment type="subcellular location">
    <subcellularLocation>
        <location evidence="1">Cell membrane</location>
        <topology evidence="1">Multi-pass membrane protein</topology>
    </subcellularLocation>
</comment>
<feature type="transmembrane region" description="Helical" evidence="8">
    <location>
        <begin position="181"/>
        <end position="201"/>
    </location>
</feature>
<dbReference type="FunFam" id="1.20.1720.10:FF:000004">
    <property type="entry name" value="EmrB/QacA family drug resistance transporter"/>
    <property type="match status" value="1"/>
</dbReference>
<keyword evidence="6 8" id="KW-0472">Membrane</keyword>
<dbReference type="InterPro" id="IPR036259">
    <property type="entry name" value="MFS_trans_sf"/>
</dbReference>
<keyword evidence="3" id="KW-1003">Cell membrane</keyword>
<keyword evidence="4 8" id="KW-0812">Transmembrane</keyword>
<feature type="transmembrane region" description="Helical" evidence="8">
    <location>
        <begin position="451"/>
        <end position="473"/>
    </location>
</feature>
<dbReference type="Gene3D" id="1.20.1720.10">
    <property type="entry name" value="Multidrug resistance protein D"/>
    <property type="match status" value="1"/>
</dbReference>
<gene>
    <name evidence="10" type="ORF">HGMM_OP4C716</name>
</gene>
<dbReference type="PANTHER" id="PTHR23501:SF191">
    <property type="entry name" value="VACUOLAR BASIC AMINO ACID TRANSPORTER 4"/>
    <property type="match status" value="1"/>
</dbReference>
<dbReference type="InterPro" id="IPR005829">
    <property type="entry name" value="Sugar_transporter_CS"/>
</dbReference>
<evidence type="ECO:0000256" key="4">
    <source>
        <dbReference type="ARBA" id="ARBA00022692"/>
    </source>
</evidence>
<dbReference type="CDD" id="cd17502">
    <property type="entry name" value="MFS_Azr1_MDR_like"/>
    <property type="match status" value="1"/>
</dbReference>
<dbReference type="SUPFAM" id="SSF103473">
    <property type="entry name" value="MFS general substrate transporter"/>
    <property type="match status" value="1"/>
</dbReference>
<feature type="transmembrane region" description="Helical" evidence="8">
    <location>
        <begin position="207"/>
        <end position="227"/>
    </location>
</feature>
<evidence type="ECO:0000313" key="10">
    <source>
        <dbReference type="EMBL" id="BAL60080.1"/>
    </source>
</evidence>
<dbReference type="InterPro" id="IPR004638">
    <property type="entry name" value="EmrB-like"/>
</dbReference>
<keyword evidence="5 8" id="KW-1133">Transmembrane helix</keyword>
<reference evidence="10" key="2">
    <citation type="journal article" date="2012" name="PLoS ONE">
        <title>A Deeply Branching Thermophilic Bacterium with an Ancient Acetyl-CoA Pathway Dominates a Subsurface Ecosystem.</title>
        <authorList>
            <person name="Takami H."/>
            <person name="Noguchi H."/>
            <person name="Takaki Y."/>
            <person name="Uchiyama I."/>
            <person name="Toyoda A."/>
            <person name="Nishi S."/>
            <person name="Chee G.-J."/>
            <person name="Arai W."/>
            <person name="Nunoura T."/>
            <person name="Itoh T."/>
            <person name="Hattori M."/>
            <person name="Takai K."/>
        </authorList>
    </citation>
    <scope>NUCLEOTIDE SEQUENCE</scope>
</reference>
<dbReference type="GO" id="GO:0005886">
    <property type="term" value="C:plasma membrane"/>
    <property type="evidence" value="ECO:0007669"/>
    <property type="project" value="UniProtKB-SubCell"/>
</dbReference>
<feature type="transmembrane region" description="Helical" evidence="8">
    <location>
        <begin position="147"/>
        <end position="169"/>
    </location>
</feature>
<proteinExistence type="predicted"/>
<dbReference type="PROSITE" id="PS00217">
    <property type="entry name" value="SUGAR_TRANSPORT_2"/>
    <property type="match status" value="1"/>
</dbReference>
<organism evidence="10">
    <name type="scientific">Acetithermum autotrophicum</name>
    <dbReference type="NCBI Taxonomy" id="1446466"/>
    <lineage>
        <taxon>Bacteria</taxon>
        <taxon>Candidatus Bipolaricaulota</taxon>
        <taxon>Candidatus Acetithermum</taxon>
    </lineage>
</organism>
<evidence type="ECO:0000259" key="9">
    <source>
        <dbReference type="PROSITE" id="PS50850"/>
    </source>
</evidence>
<feature type="transmembrane region" description="Helical" evidence="8">
    <location>
        <begin position="86"/>
        <end position="110"/>
    </location>
</feature>
<feature type="transmembrane region" description="Helical" evidence="8">
    <location>
        <begin position="248"/>
        <end position="271"/>
    </location>
</feature>
<name>H5SU80_ACEAU</name>
<dbReference type="PRINTS" id="PR01036">
    <property type="entry name" value="TCRTETB"/>
</dbReference>
<dbReference type="GO" id="GO:0022857">
    <property type="term" value="F:transmembrane transporter activity"/>
    <property type="evidence" value="ECO:0007669"/>
    <property type="project" value="InterPro"/>
</dbReference>
<protein>
    <recommendedName>
        <fullName evidence="7">MFS-type drug efflux transporter P55</fullName>
    </recommendedName>
</protein>
<evidence type="ECO:0000256" key="6">
    <source>
        <dbReference type="ARBA" id="ARBA00023136"/>
    </source>
</evidence>
<feature type="domain" description="Major facilitator superfamily (MFS) profile" evidence="9">
    <location>
        <begin position="1"/>
        <end position="478"/>
    </location>
</feature>
<dbReference type="Pfam" id="PF07690">
    <property type="entry name" value="MFS_1"/>
    <property type="match status" value="1"/>
</dbReference>
<feature type="transmembrane region" description="Helical" evidence="8">
    <location>
        <begin position="27"/>
        <end position="49"/>
    </location>
</feature>
<feature type="transmembrane region" description="Helical" evidence="8">
    <location>
        <begin position="61"/>
        <end position="80"/>
    </location>
</feature>
<evidence type="ECO:0000256" key="5">
    <source>
        <dbReference type="ARBA" id="ARBA00022989"/>
    </source>
</evidence>
<keyword evidence="2" id="KW-0813">Transport</keyword>
<feature type="transmembrane region" description="Helical" evidence="8">
    <location>
        <begin position="286"/>
        <end position="305"/>
    </location>
</feature>
<sequence length="489" mass="51634">MLGLFLGALEATVVSTAMPTVIASLGGLHIYSWVFSAYILTSTVTVPLWGRLSDLYGRKRFMLMGIAIFLIGSALSGAATSMAQLVLFRAIQGLGAGALLPLGMTIIGEIYSLEKRARMQGFFSGVWGLASIVGPLIGGFITDHFSWRWVFYINIPFGIAAALLIGLALIEPRDHRKKVTVDYAGAVTLTAFVTILLIALGQQNLDALVRASLLGLCALLLGLFLVLERRANEPIVPLSLFRHRIFSVSSANGFFVGMAMFGSLSFIPLFVQGVIGTTATEAGTTLTPFMLCWVGFSIIGSRMILKIGYRPTALLGVGLLVAGFLGMATLNAEASRLLVMGYLSLAGAGMGFSMVTLLIAVQTSVPRDQLGIATSGTVFFRSIGGAVGVAVMGAVLSAQMSAHANSDLSSSLSPEKLADLLRHPDALISPAARAQLPAPLLEALQQILATALHWVFIVGLIVAVLALIVTLFLPRGTAQEHVSGGRTRT</sequence>
<dbReference type="AlphaFoldDB" id="H5SU80"/>
<evidence type="ECO:0000256" key="2">
    <source>
        <dbReference type="ARBA" id="ARBA00022448"/>
    </source>
</evidence>
<dbReference type="NCBIfam" id="TIGR00711">
    <property type="entry name" value="efflux_EmrB"/>
    <property type="match status" value="1"/>
</dbReference>
<feature type="transmembrane region" description="Helical" evidence="8">
    <location>
        <begin position="122"/>
        <end position="141"/>
    </location>
</feature>
<evidence type="ECO:0000256" key="3">
    <source>
        <dbReference type="ARBA" id="ARBA00022475"/>
    </source>
</evidence>
<accession>H5SU80</accession>
<evidence type="ECO:0000256" key="7">
    <source>
        <dbReference type="ARBA" id="ARBA00044273"/>
    </source>
</evidence>
<evidence type="ECO:0000256" key="8">
    <source>
        <dbReference type="SAM" id="Phobius"/>
    </source>
</evidence>
<dbReference type="InterPro" id="IPR011701">
    <property type="entry name" value="MFS"/>
</dbReference>
<dbReference type="InterPro" id="IPR020846">
    <property type="entry name" value="MFS_dom"/>
</dbReference>
<dbReference type="PROSITE" id="PS50850">
    <property type="entry name" value="MFS"/>
    <property type="match status" value="1"/>
</dbReference>